<feature type="region of interest" description="Disordered" evidence="2">
    <location>
        <begin position="230"/>
        <end position="259"/>
    </location>
</feature>
<keyword evidence="1" id="KW-0863">Zinc-finger</keyword>
<feature type="compositionally biased region" description="Basic residues" evidence="2">
    <location>
        <begin position="236"/>
        <end position="247"/>
    </location>
</feature>
<gene>
    <name evidence="4" type="ORF">Ae201684_012086</name>
</gene>
<dbReference type="AlphaFoldDB" id="A0A6G0WTB1"/>
<dbReference type="GO" id="GO:0003676">
    <property type="term" value="F:nucleic acid binding"/>
    <property type="evidence" value="ECO:0007669"/>
    <property type="project" value="InterPro"/>
</dbReference>
<dbReference type="InterPro" id="IPR001878">
    <property type="entry name" value="Znf_CCHC"/>
</dbReference>
<dbReference type="Proteomes" id="UP000481153">
    <property type="component" value="Unassembled WGS sequence"/>
</dbReference>
<accession>A0A6G0WTB1</accession>
<sequence>MPAVTLNNNFASWRIWFKARLRTKKLLPYLTWDGLTKQDASGFKFDELDDSRALGILTESIDETQYYHVANKFMVSDAFLVLERYHEPNTAVDSVALMDEYHQMKWDPRRTHLETFITQFNDMLRRLTNAGVVSTELMNVTKLFGMMPRDLRVVTHQVMGLPDNSITVPVATTKLLAEYKYLQRQGSLQLTGKIAADAALNAEDGGRRRDKSQDTCNKCGKLAHWARECRGGRNTGRGRGRGGRGGRGKTNADKGDANANLAHGPEDYCFSSIVEDEAYSAGGN</sequence>
<keyword evidence="5" id="KW-1185">Reference proteome</keyword>
<feature type="domain" description="CCHC-type" evidence="3">
    <location>
        <begin position="216"/>
        <end position="230"/>
    </location>
</feature>
<keyword evidence="1" id="KW-0862">Zinc</keyword>
<comment type="caution">
    <text evidence="4">The sequence shown here is derived from an EMBL/GenBank/DDBJ whole genome shotgun (WGS) entry which is preliminary data.</text>
</comment>
<name>A0A6G0WTB1_9STRA</name>
<evidence type="ECO:0000259" key="3">
    <source>
        <dbReference type="PROSITE" id="PS50158"/>
    </source>
</evidence>
<dbReference type="GO" id="GO:0008270">
    <property type="term" value="F:zinc ion binding"/>
    <property type="evidence" value="ECO:0007669"/>
    <property type="project" value="UniProtKB-KW"/>
</dbReference>
<dbReference type="Gene3D" id="4.10.60.10">
    <property type="entry name" value="Zinc finger, CCHC-type"/>
    <property type="match status" value="1"/>
</dbReference>
<evidence type="ECO:0000256" key="1">
    <source>
        <dbReference type="PROSITE-ProRule" id="PRU00047"/>
    </source>
</evidence>
<dbReference type="EMBL" id="VJMJ01000153">
    <property type="protein sequence ID" value="KAF0730667.1"/>
    <property type="molecule type" value="Genomic_DNA"/>
</dbReference>
<protein>
    <recommendedName>
        <fullName evidence="3">CCHC-type domain-containing protein</fullName>
    </recommendedName>
</protein>
<organism evidence="4 5">
    <name type="scientific">Aphanomyces euteiches</name>
    <dbReference type="NCBI Taxonomy" id="100861"/>
    <lineage>
        <taxon>Eukaryota</taxon>
        <taxon>Sar</taxon>
        <taxon>Stramenopiles</taxon>
        <taxon>Oomycota</taxon>
        <taxon>Saprolegniomycetes</taxon>
        <taxon>Saprolegniales</taxon>
        <taxon>Verrucalvaceae</taxon>
        <taxon>Aphanomyces</taxon>
    </lineage>
</organism>
<dbReference type="PROSITE" id="PS50158">
    <property type="entry name" value="ZF_CCHC"/>
    <property type="match status" value="1"/>
</dbReference>
<evidence type="ECO:0000313" key="4">
    <source>
        <dbReference type="EMBL" id="KAF0730667.1"/>
    </source>
</evidence>
<dbReference type="VEuPathDB" id="FungiDB:AeMF1_006196"/>
<dbReference type="Pfam" id="PF14223">
    <property type="entry name" value="Retrotran_gag_2"/>
    <property type="match status" value="1"/>
</dbReference>
<evidence type="ECO:0000313" key="5">
    <source>
        <dbReference type="Proteomes" id="UP000481153"/>
    </source>
</evidence>
<reference evidence="4 5" key="1">
    <citation type="submission" date="2019-07" db="EMBL/GenBank/DDBJ databases">
        <title>Genomics analysis of Aphanomyces spp. identifies a new class of oomycete effector associated with host adaptation.</title>
        <authorList>
            <person name="Gaulin E."/>
        </authorList>
    </citation>
    <scope>NUCLEOTIDE SEQUENCE [LARGE SCALE GENOMIC DNA]</scope>
    <source>
        <strain evidence="4 5">ATCC 201684</strain>
    </source>
</reference>
<keyword evidence="1" id="KW-0479">Metal-binding</keyword>
<proteinExistence type="predicted"/>
<evidence type="ECO:0000256" key="2">
    <source>
        <dbReference type="SAM" id="MobiDB-lite"/>
    </source>
</evidence>
<dbReference type="InterPro" id="IPR036875">
    <property type="entry name" value="Znf_CCHC_sf"/>
</dbReference>
<dbReference type="SUPFAM" id="SSF57756">
    <property type="entry name" value="Retrovirus zinc finger-like domains"/>
    <property type="match status" value="1"/>
</dbReference>